<dbReference type="PANTHER" id="PTHR43350:SF19">
    <property type="entry name" value="D-GULOSIDE 3-DEHYDROGENASE"/>
    <property type="match status" value="1"/>
</dbReference>
<sequence>MKSVAAKEGKITMIESGIPKVQDHYLLVKTSYSVISTGTELSVIRSSQNRTAYLGYSAAGTIVECGGDTQPFTKGQLVACYGVPYVRHSEYLLVPKTLCSPVPDNVQAKEAAFAGVGAIAIHALRMATLQFGESVVIAGLGVLGQIIAQISHASAYDVIPYEVNESRAQLFQSCTGVEVATSNEQLNRRIEKKTNGLGADAVLLCAGGGHSPLTNESLEWVRDKGKIVIVGDVEPHFKRSLMFGKEAQILISRAGGPGRYDPVYEKAAVDYPYAYVRWTEGRNMGEFLRLLSEKRIQVNAYFQESVLFDNISEAYEELQQENTSVLTKVIEYN</sequence>
<dbReference type="InterPro" id="IPR013149">
    <property type="entry name" value="ADH-like_C"/>
</dbReference>
<reference evidence="7 8" key="1">
    <citation type="journal article" date="2014" name="Antonie Van Leeuwenhoek">
        <title>Fictibacillus enclensis sp. nov., isolated from marine sediment.</title>
        <authorList>
            <person name="Dastager S.G."/>
            <person name="Mawlankar R."/>
            <person name="Srinivasan K."/>
            <person name="Tang S.K."/>
            <person name="Lee J.C."/>
            <person name="Ramana V.V."/>
            <person name="Shouche Y.S."/>
        </authorList>
    </citation>
    <scope>NUCLEOTIDE SEQUENCE [LARGE SCALE GENOMIC DNA]</scope>
    <source>
        <strain evidence="7 8">NIO-1003</strain>
    </source>
</reference>
<comment type="caution">
    <text evidence="7">The sequence shown here is derived from an EMBL/GenBank/DDBJ whole genome shotgun (WGS) entry which is preliminary data.</text>
</comment>
<evidence type="ECO:0000256" key="3">
    <source>
        <dbReference type="ARBA" id="ARBA00022723"/>
    </source>
</evidence>
<dbReference type="Gene3D" id="3.40.50.720">
    <property type="entry name" value="NAD(P)-binding Rossmann-like Domain"/>
    <property type="match status" value="1"/>
</dbReference>
<dbReference type="InterPro" id="IPR011032">
    <property type="entry name" value="GroES-like_sf"/>
</dbReference>
<evidence type="ECO:0000256" key="1">
    <source>
        <dbReference type="ARBA" id="ARBA00001947"/>
    </source>
</evidence>
<feature type="domain" description="Alcohol dehydrogenase-like C-terminal" evidence="6">
    <location>
        <begin position="143"/>
        <end position="263"/>
    </location>
</feature>
<comment type="similarity">
    <text evidence="2">Belongs to the zinc-containing alcohol dehydrogenase family.</text>
</comment>
<keyword evidence="4" id="KW-0862">Zinc</keyword>
<protein>
    <submittedName>
        <fullName evidence="7">Alcohol dehydrogenase</fullName>
    </submittedName>
</protein>
<evidence type="ECO:0000256" key="4">
    <source>
        <dbReference type="ARBA" id="ARBA00022833"/>
    </source>
</evidence>
<gene>
    <name evidence="7" type="ORF">AS030_16905</name>
</gene>
<organism evidence="7 8">
    <name type="scientific">Fictibacillus enclensis</name>
    <dbReference type="NCBI Taxonomy" id="1017270"/>
    <lineage>
        <taxon>Bacteria</taxon>
        <taxon>Bacillati</taxon>
        <taxon>Bacillota</taxon>
        <taxon>Bacilli</taxon>
        <taxon>Bacillales</taxon>
        <taxon>Fictibacillaceae</taxon>
        <taxon>Fictibacillus</taxon>
    </lineage>
</organism>
<dbReference type="InterPro" id="IPR036291">
    <property type="entry name" value="NAD(P)-bd_dom_sf"/>
</dbReference>
<dbReference type="CDD" id="cd08255">
    <property type="entry name" value="2-desacetyl-2-hydroxyethyl_bacteriochlorophyllide_like"/>
    <property type="match status" value="1"/>
</dbReference>
<keyword evidence="8" id="KW-1185">Reference proteome</keyword>
<evidence type="ECO:0000259" key="6">
    <source>
        <dbReference type="Pfam" id="PF00107"/>
    </source>
</evidence>
<evidence type="ECO:0000256" key="2">
    <source>
        <dbReference type="ARBA" id="ARBA00008072"/>
    </source>
</evidence>
<keyword evidence="5" id="KW-0560">Oxidoreductase</keyword>
<dbReference type="RefSeq" id="WP_061973778.1">
    <property type="nucleotide sequence ID" value="NZ_FMAV01000003.1"/>
</dbReference>
<evidence type="ECO:0000313" key="7">
    <source>
        <dbReference type="EMBL" id="KSU81962.1"/>
    </source>
</evidence>
<dbReference type="Gene3D" id="3.90.180.10">
    <property type="entry name" value="Medium-chain alcohol dehydrogenases, catalytic domain"/>
    <property type="match status" value="2"/>
</dbReference>
<dbReference type="GO" id="GO:0046872">
    <property type="term" value="F:metal ion binding"/>
    <property type="evidence" value="ECO:0007669"/>
    <property type="project" value="UniProtKB-KW"/>
</dbReference>
<dbReference type="AlphaFoldDB" id="A0A0V8J4U0"/>
<evidence type="ECO:0000256" key="5">
    <source>
        <dbReference type="ARBA" id="ARBA00023002"/>
    </source>
</evidence>
<comment type="cofactor">
    <cofactor evidence="1">
        <name>Zn(2+)</name>
        <dbReference type="ChEBI" id="CHEBI:29105"/>
    </cofactor>
</comment>
<name>A0A0V8J4U0_9BACL</name>
<dbReference type="EMBL" id="LNQN01000005">
    <property type="protein sequence ID" value="KSU81962.1"/>
    <property type="molecule type" value="Genomic_DNA"/>
</dbReference>
<dbReference type="Proteomes" id="UP000054099">
    <property type="component" value="Unassembled WGS sequence"/>
</dbReference>
<evidence type="ECO:0000313" key="8">
    <source>
        <dbReference type="Proteomes" id="UP000054099"/>
    </source>
</evidence>
<accession>A0A0V8J4U0</accession>
<dbReference type="SUPFAM" id="SSF51735">
    <property type="entry name" value="NAD(P)-binding Rossmann-fold domains"/>
    <property type="match status" value="1"/>
</dbReference>
<proteinExistence type="inferred from homology"/>
<dbReference type="Pfam" id="PF00107">
    <property type="entry name" value="ADH_zinc_N"/>
    <property type="match status" value="1"/>
</dbReference>
<dbReference type="OrthoDB" id="9781031at2"/>
<dbReference type="PANTHER" id="PTHR43350">
    <property type="entry name" value="NAD-DEPENDENT ALCOHOL DEHYDROGENASE"/>
    <property type="match status" value="1"/>
</dbReference>
<dbReference type="GO" id="GO:0016491">
    <property type="term" value="F:oxidoreductase activity"/>
    <property type="evidence" value="ECO:0007669"/>
    <property type="project" value="UniProtKB-KW"/>
</dbReference>
<dbReference type="SUPFAM" id="SSF50129">
    <property type="entry name" value="GroES-like"/>
    <property type="match status" value="1"/>
</dbReference>
<keyword evidence="3" id="KW-0479">Metal-binding</keyword>